<gene>
    <name evidence="4" type="ORF">SA3R_13875</name>
</gene>
<evidence type="ECO:0000256" key="1">
    <source>
        <dbReference type="ARBA" id="ARBA00022679"/>
    </source>
</evidence>
<evidence type="ECO:0000313" key="4">
    <source>
        <dbReference type="EMBL" id="KTS67199.1"/>
    </source>
</evidence>
<feature type="domain" description="Glycosyl transferase family 1" evidence="2">
    <location>
        <begin position="208"/>
        <end position="359"/>
    </location>
</feature>
<dbReference type="InterPro" id="IPR028098">
    <property type="entry name" value="Glyco_trans_4-like_N"/>
</dbReference>
<evidence type="ECO:0000259" key="3">
    <source>
        <dbReference type="Pfam" id="PF13439"/>
    </source>
</evidence>
<dbReference type="AlphaFoldDB" id="A0A8E1V963"/>
<reference evidence="4 5" key="1">
    <citation type="journal article" date="2016" name="Front. Microbiol.">
        <title>Genomic Resource of Rice Seed Associated Bacteria.</title>
        <authorList>
            <person name="Midha S."/>
            <person name="Bansal K."/>
            <person name="Sharma S."/>
            <person name="Kumar N."/>
            <person name="Patil P.P."/>
            <person name="Chaudhry V."/>
            <person name="Patil P.B."/>
        </authorList>
    </citation>
    <scope>NUCLEOTIDE SEQUENCE [LARGE SCALE GENOMIC DNA]</scope>
    <source>
        <strain evidence="4 5">SA3</strain>
    </source>
</reference>
<dbReference type="Proteomes" id="UP000071979">
    <property type="component" value="Unassembled WGS sequence"/>
</dbReference>
<organism evidence="4 5">
    <name type="scientific">Pantoea dispersa</name>
    <dbReference type="NCBI Taxonomy" id="59814"/>
    <lineage>
        <taxon>Bacteria</taxon>
        <taxon>Pseudomonadati</taxon>
        <taxon>Pseudomonadota</taxon>
        <taxon>Gammaproteobacteria</taxon>
        <taxon>Enterobacterales</taxon>
        <taxon>Erwiniaceae</taxon>
        <taxon>Pantoea</taxon>
    </lineage>
</organism>
<comment type="caution">
    <text evidence="4">The sequence shown here is derived from an EMBL/GenBank/DDBJ whole genome shotgun (WGS) entry which is preliminary data.</text>
</comment>
<dbReference type="FunFam" id="3.40.50.2000:FF:000119">
    <property type="entry name" value="Glycosyl transferase group 1"/>
    <property type="match status" value="1"/>
</dbReference>
<evidence type="ECO:0000259" key="2">
    <source>
        <dbReference type="Pfam" id="PF00534"/>
    </source>
</evidence>
<dbReference type="Pfam" id="PF00534">
    <property type="entry name" value="Glycos_transf_1"/>
    <property type="match status" value="1"/>
</dbReference>
<dbReference type="CDD" id="cd03809">
    <property type="entry name" value="GT4_MtfB-like"/>
    <property type="match status" value="1"/>
</dbReference>
<proteinExistence type="predicted"/>
<evidence type="ECO:0000313" key="5">
    <source>
        <dbReference type="Proteomes" id="UP000071979"/>
    </source>
</evidence>
<dbReference type="Pfam" id="PF13439">
    <property type="entry name" value="Glyco_transf_4"/>
    <property type="match status" value="1"/>
</dbReference>
<dbReference type="SUPFAM" id="SSF53756">
    <property type="entry name" value="UDP-Glycosyltransferase/glycogen phosphorylase"/>
    <property type="match status" value="1"/>
</dbReference>
<dbReference type="PANTHER" id="PTHR46401:SF2">
    <property type="entry name" value="GLYCOSYLTRANSFERASE WBBK-RELATED"/>
    <property type="match status" value="1"/>
</dbReference>
<sequence length="388" mass="44831">MDAGNKKLEVVFSTDCIKYPLTGIGRYAFELAKQLQQREDKLSLTFLHGTRIRDSLAVASESSQSVQSLKRELQKSKIVSEVYRLVFPHLKSRALKKFKEYIYHSPNYYLPPRVKNCVATFHDLSVFHWPQFHPAGRVHLMQKELRNTVKRASVLITDSYYTKNELMEFFSLDEKKISVAPLACNHQFHSRTQEDVHAVLDKYRLKWRRFFLYTGTIEPRKNILTLLRAYDRLSLQEKNNFPLVISGYKGWENEELFRLFDKGEREGWLKYLGFVPGSDLPMLFSAANSFLFPSIYEGFGLPVLEAMSSGTPVICSNATSLPEVVGDAALMHEPEDIELLTHYLKLMINDEELKQKMIQVGLSQAQNFSWSFCADKTIEAYDQVSKLI</sequence>
<dbReference type="PANTHER" id="PTHR46401">
    <property type="entry name" value="GLYCOSYLTRANSFERASE WBBK-RELATED"/>
    <property type="match status" value="1"/>
</dbReference>
<dbReference type="RefSeq" id="WP_058776322.1">
    <property type="nucleotide sequence ID" value="NZ_JBEALA010000002.1"/>
</dbReference>
<dbReference type="Gene3D" id="3.40.50.2000">
    <property type="entry name" value="Glycogen Phosphorylase B"/>
    <property type="match status" value="2"/>
</dbReference>
<protein>
    <submittedName>
        <fullName evidence="4">Mannosyltransferase</fullName>
    </submittedName>
</protein>
<dbReference type="GO" id="GO:0016757">
    <property type="term" value="F:glycosyltransferase activity"/>
    <property type="evidence" value="ECO:0007669"/>
    <property type="project" value="UniProtKB-KW"/>
</dbReference>
<dbReference type="EMBL" id="LDSE01000025">
    <property type="protein sequence ID" value="KTS67199.1"/>
    <property type="molecule type" value="Genomic_DNA"/>
</dbReference>
<dbReference type="InterPro" id="IPR001296">
    <property type="entry name" value="Glyco_trans_1"/>
</dbReference>
<dbReference type="GO" id="GO:0009103">
    <property type="term" value="P:lipopolysaccharide biosynthetic process"/>
    <property type="evidence" value="ECO:0007669"/>
    <property type="project" value="TreeGrafter"/>
</dbReference>
<name>A0A8E1V963_9GAMM</name>
<feature type="domain" description="Glycosyltransferase subfamily 4-like N-terminal" evidence="3">
    <location>
        <begin position="23"/>
        <end position="183"/>
    </location>
</feature>
<keyword evidence="1 4" id="KW-0808">Transferase</keyword>
<accession>A0A8E1V963</accession>
<keyword evidence="4" id="KW-0328">Glycosyltransferase</keyword>